<dbReference type="AlphaFoldDB" id="F4Q843"/>
<feature type="compositionally biased region" description="Low complexity" evidence="1">
    <location>
        <begin position="687"/>
        <end position="707"/>
    </location>
</feature>
<dbReference type="Pfam" id="PF22933">
    <property type="entry name" value="ComC_SSD"/>
    <property type="match status" value="1"/>
</dbReference>
<dbReference type="OMA" id="VHINIWN"/>
<evidence type="ECO:0000256" key="2">
    <source>
        <dbReference type="SAM" id="Phobius"/>
    </source>
</evidence>
<evidence type="ECO:0000256" key="1">
    <source>
        <dbReference type="SAM" id="MobiDB-lite"/>
    </source>
</evidence>
<protein>
    <recommendedName>
        <fullName evidence="4">ComC supersandwich domain-containing protein</fullName>
    </recommendedName>
</protein>
<feature type="signal peptide" evidence="3">
    <location>
        <begin position="1"/>
        <end position="24"/>
    </location>
</feature>
<gene>
    <name evidence="5" type="ORF">DFA_09614</name>
</gene>
<reference evidence="6" key="1">
    <citation type="journal article" date="2011" name="Genome Res.">
        <title>Phylogeny-wide analysis of social amoeba genomes highlights ancient origins for complex intercellular communication.</title>
        <authorList>
            <person name="Heidel A.J."/>
            <person name="Lawal H.M."/>
            <person name="Felder M."/>
            <person name="Schilde C."/>
            <person name="Helps N.R."/>
            <person name="Tunggal B."/>
            <person name="Rivero F."/>
            <person name="John U."/>
            <person name="Schleicher M."/>
            <person name="Eichinger L."/>
            <person name="Platzer M."/>
            <person name="Noegel A.A."/>
            <person name="Schaap P."/>
            <person name="Gloeckner G."/>
        </authorList>
    </citation>
    <scope>NUCLEOTIDE SEQUENCE [LARGE SCALE GENOMIC DNA]</scope>
    <source>
        <strain evidence="6">SH3</strain>
    </source>
</reference>
<sequence>MNSTIKFIVSLFLILSVFGGLSLAQLSQLELDSVNFIIQFYGQPLPQDQSVCGYAVSSSYVRCDNQSTDGQYHVRQISLEMSTSGSVGIPNPDLTGLYLPALLQIKIFKHLNFANTNVSMNIMDYIKPLKTLTSIYIIGDVYVVIPPDFSDWPNLADFYLENNGITAIPHNFLNNSVQLQSYAIKEKLESFTYDDSLYFPSLNKLLVHSDTSVGLPYLFNLTSKSFPALTDIELVLIGYSTPVVHINIWNLDQDLTVHCFGYRSNNCDLRFSSPNRITTLILTGTITPIITKEFYPSLKSLSYTDSNLTQFPFASYPLNMTFIDLTNNQISTIPNVPMPKGLEELRLKKNLLSSFDIDNLFTMNQALKVLQFDENPSFAGPITDAYCSHGLSILNTPVPDIPDCFWCYFNETGPLKRIYTSIPFPYPFVCDGNNLGWGTLIFTGAYRFAAIKPNKIIAVTLAARPFVPTPATVKWSTFAGAPQTEFTFLETGSDISITGNFGSLFNRPLVDFMNGTTLISECTVKSISTNLIVCRVLETVSAKQINVSVTVDSYNTVYQLSLQQSCQQSTINCHGNGQCDVVTGQCICNSNAFYNNCSNPYPILSSGSYNATNNKIVSLNGDFGPFGQSNLSIKINNTLDCTVVDKSQTLITCTLEQTPNYGLSSVQLQLDSLDTNAKDILYLRQPDNGGNNGSTTTSTSGGTTTDTPQQQCEKQTSNCYGHGICDIHGICQCDKDYNLADNCFTKFINTTITPNTTSPTVSFDIDGIDFQFEVVSIQELDFDSNIIKELFISNYTWIVNASTNNITTIVDYQLNTTLSASSSSDINSILFQSVSVLSTISFSTQSRDIQFGDQLLHINPNSIKLAVNVGNWQYSSNLATLRVVFRTIIINNQTVEYDCNEKDIDALSYDSMSSLQYLRVIKDDIQFNGRFIDVALSDGRPTYSQTQLISLAQSTSNEDESIALIGINLPQCQSCVLDPDFSPLLIDKSNDSGCNKSNTWRIIVGCVVGGVGAVAITVGSVLTYKQIKKRNTYNNQMAAKLKNIS</sequence>
<feature type="chain" id="PRO_5003320026" description="ComC supersandwich domain-containing protein" evidence="3">
    <location>
        <begin position="25"/>
        <end position="1045"/>
    </location>
</feature>
<dbReference type="InterPro" id="IPR002049">
    <property type="entry name" value="LE_dom"/>
</dbReference>
<evidence type="ECO:0000313" key="6">
    <source>
        <dbReference type="Proteomes" id="UP000007797"/>
    </source>
</evidence>
<feature type="transmembrane region" description="Helical" evidence="2">
    <location>
        <begin position="1000"/>
        <end position="1024"/>
    </location>
</feature>
<dbReference type="SUPFAM" id="SSF52058">
    <property type="entry name" value="L domain-like"/>
    <property type="match status" value="2"/>
</dbReference>
<dbReference type="EMBL" id="GL883025">
    <property type="protein sequence ID" value="EGG15943.1"/>
    <property type="molecule type" value="Genomic_DNA"/>
</dbReference>
<dbReference type="RefSeq" id="XP_004352268.1">
    <property type="nucleotide sequence ID" value="XM_004352216.1"/>
</dbReference>
<keyword evidence="2" id="KW-1133">Transmembrane helix</keyword>
<keyword evidence="6" id="KW-1185">Reference proteome</keyword>
<dbReference type="Gene3D" id="3.80.10.10">
    <property type="entry name" value="Ribonuclease Inhibitor"/>
    <property type="match status" value="2"/>
</dbReference>
<accession>F4Q843</accession>
<dbReference type="Proteomes" id="UP000007797">
    <property type="component" value="Unassembled WGS sequence"/>
</dbReference>
<dbReference type="CDD" id="cd00055">
    <property type="entry name" value="EGF_Lam"/>
    <property type="match status" value="1"/>
</dbReference>
<feature type="region of interest" description="Disordered" evidence="1">
    <location>
        <begin position="683"/>
        <end position="710"/>
    </location>
</feature>
<evidence type="ECO:0000313" key="5">
    <source>
        <dbReference type="EMBL" id="EGG15943.1"/>
    </source>
</evidence>
<evidence type="ECO:0000256" key="3">
    <source>
        <dbReference type="SAM" id="SignalP"/>
    </source>
</evidence>
<name>F4Q843_CACFS</name>
<dbReference type="InterPro" id="IPR054484">
    <property type="entry name" value="ComC_SSD"/>
</dbReference>
<feature type="domain" description="ComC supersandwich" evidence="4">
    <location>
        <begin position="749"/>
        <end position="982"/>
    </location>
</feature>
<dbReference type="InterPro" id="IPR053331">
    <property type="entry name" value="EGF-like_comC"/>
</dbReference>
<dbReference type="GeneID" id="14868126"/>
<dbReference type="PANTHER" id="PTHR24032">
    <property type="entry name" value="EGF-LIKE DOMAIN-CONTAINING PROTEIN-RELATED-RELATED"/>
    <property type="match status" value="1"/>
</dbReference>
<evidence type="ECO:0000259" key="4">
    <source>
        <dbReference type="Pfam" id="PF22933"/>
    </source>
</evidence>
<dbReference type="KEGG" id="dfa:DFA_09614"/>
<keyword evidence="3" id="KW-0732">Signal</keyword>
<dbReference type="OrthoDB" id="1517790at2759"/>
<keyword evidence="2" id="KW-0472">Membrane</keyword>
<proteinExistence type="predicted"/>
<organism evidence="5 6">
    <name type="scientific">Cavenderia fasciculata</name>
    <name type="common">Slime mold</name>
    <name type="synonym">Dictyostelium fasciculatum</name>
    <dbReference type="NCBI Taxonomy" id="261658"/>
    <lineage>
        <taxon>Eukaryota</taxon>
        <taxon>Amoebozoa</taxon>
        <taxon>Evosea</taxon>
        <taxon>Eumycetozoa</taxon>
        <taxon>Dictyostelia</taxon>
        <taxon>Acytosteliales</taxon>
        <taxon>Cavenderiaceae</taxon>
        <taxon>Cavenderia</taxon>
    </lineage>
</organism>
<keyword evidence="2" id="KW-0812">Transmembrane</keyword>
<dbReference type="InterPro" id="IPR032675">
    <property type="entry name" value="LRR_dom_sf"/>
</dbReference>